<keyword evidence="5" id="KW-1015">Disulfide bond</keyword>
<dbReference type="InterPro" id="IPR037359">
    <property type="entry name" value="NST/OST"/>
</dbReference>
<evidence type="ECO:0000313" key="8">
    <source>
        <dbReference type="Proteomes" id="UP000762676"/>
    </source>
</evidence>
<name>A0AAV4K050_9GAST</name>
<dbReference type="Pfam" id="PF00685">
    <property type="entry name" value="Sulfotransfer_1"/>
    <property type="match status" value="1"/>
</dbReference>
<feature type="binding site" evidence="4">
    <location>
        <position position="146"/>
    </location>
    <ligand>
        <name>3'-phosphoadenylyl sulfate</name>
        <dbReference type="ChEBI" id="CHEBI:58339"/>
    </ligand>
</feature>
<feature type="binding site" evidence="4">
    <location>
        <position position="239"/>
    </location>
    <ligand>
        <name>3'-phosphoadenylyl sulfate</name>
        <dbReference type="ChEBI" id="CHEBI:58339"/>
    </ligand>
</feature>
<accession>A0AAV4K050</accession>
<evidence type="ECO:0000256" key="5">
    <source>
        <dbReference type="PIRSR" id="PIRSR637359-3"/>
    </source>
</evidence>
<feature type="binding site" evidence="4">
    <location>
        <position position="138"/>
    </location>
    <ligand>
        <name>3'-phosphoadenylyl sulfate</name>
        <dbReference type="ChEBI" id="CHEBI:58339"/>
    </ligand>
</feature>
<feature type="binding site" evidence="4">
    <location>
        <begin position="268"/>
        <end position="272"/>
    </location>
    <ligand>
        <name>3'-phosphoadenylyl sulfate</name>
        <dbReference type="ChEBI" id="CHEBI:58339"/>
    </ligand>
</feature>
<dbReference type="Proteomes" id="UP000762676">
    <property type="component" value="Unassembled WGS sequence"/>
</dbReference>
<evidence type="ECO:0000256" key="3">
    <source>
        <dbReference type="PIRSR" id="PIRSR637359-1"/>
    </source>
</evidence>
<organism evidence="7 8">
    <name type="scientific">Elysia marginata</name>
    <dbReference type="NCBI Taxonomy" id="1093978"/>
    <lineage>
        <taxon>Eukaryota</taxon>
        <taxon>Metazoa</taxon>
        <taxon>Spiralia</taxon>
        <taxon>Lophotrochozoa</taxon>
        <taxon>Mollusca</taxon>
        <taxon>Gastropoda</taxon>
        <taxon>Heterobranchia</taxon>
        <taxon>Euthyneura</taxon>
        <taxon>Panpulmonata</taxon>
        <taxon>Sacoglossa</taxon>
        <taxon>Placobranchoidea</taxon>
        <taxon>Plakobranchidae</taxon>
        <taxon>Elysia</taxon>
    </lineage>
</organism>
<protein>
    <submittedName>
        <fullName evidence="7">Heparan sulfate glucosamine 3-O-sulfotransferase 5</fullName>
    </submittedName>
</protein>
<proteinExistence type="predicted"/>
<evidence type="ECO:0000313" key="7">
    <source>
        <dbReference type="EMBL" id="GFS27353.1"/>
    </source>
</evidence>
<sequence>MSVSAVKNAPLSSVLNTFSQPGFKKWKGRSPLNVINPFENLQLRQRMPKCLIVGFAKCGTYALKSFLSLHPNLICAENETQFFSRFYFKGFAWYKRQMPFSSEHQITVEKTPSYAESKLALQRIHAFNSSIKLIVIVRDPVTRLQSSYAHFLARNKDPKLNFTFREWCGDNESIIHKIDYYSHLVNIYGLFDRDQVLVLSEEDLEADPFGVMQQVARFVGLKTAFTKDVFVFNSRKGFYCINTNNSKYKDVTTHIKTDPITGCLKKSKGRSHPNVDKSFLRHLASIALPHNENLFHIINKRFPWTTVEYFETMNS</sequence>
<dbReference type="Gene3D" id="3.40.50.300">
    <property type="entry name" value="P-loop containing nucleotide triphosphate hydrolases"/>
    <property type="match status" value="1"/>
</dbReference>
<dbReference type="GO" id="GO:0008467">
    <property type="term" value="F:[heparan sulfate]-glucosamine 3-sulfotransferase activity"/>
    <property type="evidence" value="ECO:0007669"/>
    <property type="project" value="TreeGrafter"/>
</dbReference>
<dbReference type="EMBL" id="BMAT01010500">
    <property type="protein sequence ID" value="GFS27353.1"/>
    <property type="molecule type" value="Genomic_DNA"/>
</dbReference>
<evidence type="ECO:0000256" key="4">
    <source>
        <dbReference type="PIRSR" id="PIRSR637359-2"/>
    </source>
</evidence>
<dbReference type="PANTHER" id="PTHR10605:SF65">
    <property type="entry name" value="GH20068P"/>
    <property type="match status" value="1"/>
</dbReference>
<keyword evidence="2" id="KW-0325">Glycoprotein</keyword>
<keyword evidence="1" id="KW-0808">Transferase</keyword>
<feature type="active site" description="For sulfotransferase activity" evidence="3">
    <location>
        <position position="57"/>
    </location>
</feature>
<dbReference type="InterPro" id="IPR027417">
    <property type="entry name" value="P-loop_NTPase"/>
</dbReference>
<evidence type="ECO:0000259" key="6">
    <source>
        <dbReference type="Pfam" id="PF00685"/>
    </source>
</evidence>
<comment type="caution">
    <text evidence="7">The sequence shown here is derived from an EMBL/GenBank/DDBJ whole genome shotgun (WGS) entry which is preliminary data.</text>
</comment>
<dbReference type="AlphaFoldDB" id="A0AAV4K050"/>
<gene>
    <name evidence="7" type="ORF">ElyMa_005260800</name>
</gene>
<dbReference type="SUPFAM" id="SSF52540">
    <property type="entry name" value="P-loop containing nucleoside triphosphate hydrolases"/>
    <property type="match status" value="1"/>
</dbReference>
<keyword evidence="8" id="KW-1185">Reference proteome</keyword>
<feature type="domain" description="Sulfotransferase" evidence="6">
    <location>
        <begin position="49"/>
        <end position="256"/>
    </location>
</feature>
<evidence type="ECO:0000256" key="2">
    <source>
        <dbReference type="ARBA" id="ARBA00023180"/>
    </source>
</evidence>
<dbReference type="InterPro" id="IPR000863">
    <property type="entry name" value="Sulfotransferase_dom"/>
</dbReference>
<reference evidence="7 8" key="1">
    <citation type="journal article" date="2021" name="Elife">
        <title>Chloroplast acquisition without the gene transfer in kleptoplastic sea slugs, Plakobranchus ocellatus.</title>
        <authorList>
            <person name="Maeda T."/>
            <person name="Takahashi S."/>
            <person name="Yoshida T."/>
            <person name="Shimamura S."/>
            <person name="Takaki Y."/>
            <person name="Nagai Y."/>
            <person name="Toyoda A."/>
            <person name="Suzuki Y."/>
            <person name="Arimoto A."/>
            <person name="Ishii H."/>
            <person name="Satoh N."/>
            <person name="Nishiyama T."/>
            <person name="Hasebe M."/>
            <person name="Maruyama T."/>
            <person name="Minagawa J."/>
            <person name="Obokata J."/>
            <person name="Shigenobu S."/>
        </authorList>
    </citation>
    <scope>NUCLEOTIDE SEQUENCE [LARGE SCALE GENOMIC DNA]</scope>
</reference>
<feature type="disulfide bond" evidence="5">
    <location>
        <begin position="240"/>
        <end position="263"/>
    </location>
</feature>
<dbReference type="PANTHER" id="PTHR10605">
    <property type="entry name" value="HEPARAN SULFATE SULFOTRANSFERASE"/>
    <property type="match status" value="1"/>
</dbReference>
<evidence type="ECO:0000256" key="1">
    <source>
        <dbReference type="ARBA" id="ARBA00022679"/>
    </source>
</evidence>